<name>A6IHB8_RAT</name>
<reference evidence="1" key="1">
    <citation type="journal article" date="2005" name="Genome Res.">
        <title>Gene and alternative splicing annotation with AIR.</title>
        <authorList>
            <person name="Florea L."/>
            <person name="Di Francesco V."/>
            <person name="Miller J."/>
            <person name="Turner R."/>
            <person name="Yao A."/>
            <person name="Harris M."/>
            <person name="Walenz B."/>
            <person name="Mobarry C."/>
            <person name="Merkulov G.V."/>
            <person name="Charlab R."/>
            <person name="Dew I."/>
            <person name="Deng Z."/>
            <person name="Istrail S."/>
            <person name="Li P."/>
            <person name="Sutton G."/>
        </authorList>
    </citation>
    <scope>NUCLEOTIDE SEQUENCE</scope>
    <source>
        <strain evidence="1">BN</strain>
    </source>
</reference>
<accession>A6IHB8</accession>
<sequence length="97" mass="10722">MDNASDYGSEDCRFDSCLARAFGADFKLGQQLAPDVTVVNFLETEPPPSHILPPPYPPSSRPTHQDFVYSSKVSAFTLPKWATSWCDVTSCLKVLPQ</sequence>
<gene>
    <name evidence="1" type="primary">RGD1562890_predicted</name>
    <name evidence="1" type="ORF">rCG_41633</name>
</gene>
<dbReference type="EMBL" id="CH473961">
    <property type="protein sequence ID" value="EDM01066.1"/>
    <property type="molecule type" value="Genomic_DNA"/>
</dbReference>
<proteinExistence type="predicted"/>
<dbReference type="Proteomes" id="UP000234681">
    <property type="component" value="Chromosome 2"/>
</dbReference>
<reference evidence="1" key="2">
    <citation type="submission" date="2005-07" db="EMBL/GenBank/DDBJ databases">
        <authorList>
            <person name="Mural R.J."/>
            <person name="Li P.W."/>
            <person name="Adams M.D."/>
            <person name="Amanatides P.G."/>
            <person name="Baden-Tillson H."/>
            <person name="Barnstead M."/>
            <person name="Chin S.H."/>
            <person name="Dew I."/>
            <person name="Evans C.A."/>
            <person name="Ferriera S."/>
            <person name="Flanigan M."/>
            <person name="Fosler C."/>
            <person name="Glodek A."/>
            <person name="Gu Z."/>
            <person name="Holt R.A."/>
            <person name="Jennings D."/>
            <person name="Kraft C.L."/>
            <person name="Lu F."/>
            <person name="Nguyen T."/>
            <person name="Nusskern D.R."/>
            <person name="Pfannkoch C.M."/>
            <person name="Sitter C."/>
            <person name="Sutton G.G."/>
            <person name="Venter J.C."/>
            <person name="Wang Z."/>
            <person name="Woodage T."/>
            <person name="Zheng X.H."/>
            <person name="Zhong F."/>
        </authorList>
    </citation>
    <scope>NUCLEOTIDE SEQUENCE</scope>
    <source>
        <strain evidence="1">BN</strain>
    </source>
</reference>
<evidence type="ECO:0000313" key="1">
    <source>
        <dbReference type="EMBL" id="EDM01066.1"/>
    </source>
</evidence>
<dbReference type="AlphaFoldDB" id="A6IHB8"/>
<organism evidence="1">
    <name type="scientific">Rattus norvegicus</name>
    <name type="common">Rat</name>
    <dbReference type="NCBI Taxonomy" id="10116"/>
    <lineage>
        <taxon>Eukaryota</taxon>
        <taxon>Metazoa</taxon>
        <taxon>Chordata</taxon>
        <taxon>Craniata</taxon>
        <taxon>Vertebrata</taxon>
        <taxon>Euteleostomi</taxon>
        <taxon>Mammalia</taxon>
        <taxon>Eutheria</taxon>
        <taxon>Euarchontoglires</taxon>
        <taxon>Glires</taxon>
        <taxon>Rodentia</taxon>
        <taxon>Myomorpha</taxon>
        <taxon>Muroidea</taxon>
        <taxon>Muridae</taxon>
        <taxon>Murinae</taxon>
        <taxon>Rattus</taxon>
    </lineage>
</organism>
<protein>
    <submittedName>
        <fullName evidence="1">RGD1562890 (Predicted)</fullName>
    </submittedName>
</protein>